<evidence type="ECO:0000313" key="1">
    <source>
        <dbReference type="EMBL" id="PWA62474.1"/>
    </source>
</evidence>
<evidence type="ECO:0000313" key="2">
    <source>
        <dbReference type="Proteomes" id="UP000245207"/>
    </source>
</evidence>
<comment type="caution">
    <text evidence="1">The sequence shown here is derived from an EMBL/GenBank/DDBJ whole genome shotgun (WGS) entry which is preliminary data.</text>
</comment>
<accession>A0A2U1MMN1</accession>
<organism evidence="1 2">
    <name type="scientific">Artemisia annua</name>
    <name type="common">Sweet wormwood</name>
    <dbReference type="NCBI Taxonomy" id="35608"/>
    <lineage>
        <taxon>Eukaryota</taxon>
        <taxon>Viridiplantae</taxon>
        <taxon>Streptophyta</taxon>
        <taxon>Embryophyta</taxon>
        <taxon>Tracheophyta</taxon>
        <taxon>Spermatophyta</taxon>
        <taxon>Magnoliopsida</taxon>
        <taxon>eudicotyledons</taxon>
        <taxon>Gunneridae</taxon>
        <taxon>Pentapetalae</taxon>
        <taxon>asterids</taxon>
        <taxon>campanulids</taxon>
        <taxon>Asterales</taxon>
        <taxon>Asteraceae</taxon>
        <taxon>Asteroideae</taxon>
        <taxon>Anthemideae</taxon>
        <taxon>Artemisiinae</taxon>
        <taxon>Artemisia</taxon>
    </lineage>
</organism>
<protein>
    <submittedName>
        <fullName evidence="1">Uncharacterized protein</fullName>
    </submittedName>
</protein>
<dbReference type="AlphaFoldDB" id="A0A2U1MMN1"/>
<dbReference type="EMBL" id="PKPP01004862">
    <property type="protein sequence ID" value="PWA62474.1"/>
    <property type="molecule type" value="Genomic_DNA"/>
</dbReference>
<dbReference type="Proteomes" id="UP000245207">
    <property type="component" value="Unassembled WGS sequence"/>
</dbReference>
<name>A0A2U1MMN1_ARTAN</name>
<keyword evidence="2" id="KW-1185">Reference proteome</keyword>
<reference evidence="1 2" key="1">
    <citation type="journal article" date="2018" name="Mol. Plant">
        <title>The genome of Artemisia annua provides insight into the evolution of Asteraceae family and artemisinin biosynthesis.</title>
        <authorList>
            <person name="Shen Q."/>
            <person name="Zhang L."/>
            <person name="Liao Z."/>
            <person name="Wang S."/>
            <person name="Yan T."/>
            <person name="Shi P."/>
            <person name="Liu M."/>
            <person name="Fu X."/>
            <person name="Pan Q."/>
            <person name="Wang Y."/>
            <person name="Lv Z."/>
            <person name="Lu X."/>
            <person name="Zhang F."/>
            <person name="Jiang W."/>
            <person name="Ma Y."/>
            <person name="Chen M."/>
            <person name="Hao X."/>
            <person name="Li L."/>
            <person name="Tang Y."/>
            <person name="Lv G."/>
            <person name="Zhou Y."/>
            <person name="Sun X."/>
            <person name="Brodelius P.E."/>
            <person name="Rose J.K.C."/>
            <person name="Tang K."/>
        </authorList>
    </citation>
    <scope>NUCLEOTIDE SEQUENCE [LARGE SCALE GENOMIC DNA]</scope>
    <source>
        <strain evidence="2">cv. Huhao1</strain>
        <tissue evidence="1">Leaf</tissue>
    </source>
</reference>
<gene>
    <name evidence="1" type="ORF">CTI12_AA363650</name>
</gene>
<sequence length="116" mass="12758">MEFISLCSSKCQTDCCNYNCLRNTKLEMRPEGEIVPNFLRTADLFTIKLAPDPSSERFPATVLTHANISHAFFSFSGNIVAAAAATLAPSNSTERKKKISPTILEVAKWAELEAMS</sequence>
<proteinExistence type="predicted"/>